<dbReference type="Gene3D" id="3.60.15.10">
    <property type="entry name" value="Ribonuclease Z/Hydroxyacylglutathione hydrolase-like"/>
    <property type="match status" value="1"/>
</dbReference>
<dbReference type="Pfam" id="PF00753">
    <property type="entry name" value="Lactamase_B"/>
    <property type="match status" value="1"/>
</dbReference>
<dbReference type="EC" id="3.-.-.-" evidence="6"/>
<dbReference type="SUPFAM" id="SSF56281">
    <property type="entry name" value="Metallo-hydrolase/oxidoreductase"/>
    <property type="match status" value="1"/>
</dbReference>
<proteinExistence type="predicted"/>
<dbReference type="PANTHER" id="PTHR46233">
    <property type="entry name" value="HYDROXYACYLGLUTATHIONE HYDROLASE GLOC"/>
    <property type="match status" value="1"/>
</dbReference>
<accession>A0A0S2I3Z5</accession>
<keyword evidence="7" id="KW-1185">Reference proteome</keyword>
<dbReference type="CDD" id="cd06262">
    <property type="entry name" value="metallo-hydrolase-like_MBL-fold"/>
    <property type="match status" value="1"/>
</dbReference>
<organism evidence="6 7">
    <name type="scientific">Salinivirga cyanobacteriivorans</name>
    <dbReference type="NCBI Taxonomy" id="1307839"/>
    <lineage>
        <taxon>Bacteria</taxon>
        <taxon>Pseudomonadati</taxon>
        <taxon>Bacteroidota</taxon>
        <taxon>Bacteroidia</taxon>
        <taxon>Bacteroidales</taxon>
        <taxon>Salinivirgaceae</taxon>
        <taxon>Salinivirga</taxon>
    </lineage>
</organism>
<evidence type="ECO:0000313" key="7">
    <source>
        <dbReference type="Proteomes" id="UP000064893"/>
    </source>
</evidence>
<evidence type="ECO:0000256" key="1">
    <source>
        <dbReference type="ARBA" id="ARBA00001947"/>
    </source>
</evidence>
<dbReference type="GO" id="GO:0046872">
    <property type="term" value="F:metal ion binding"/>
    <property type="evidence" value="ECO:0007669"/>
    <property type="project" value="UniProtKB-KW"/>
</dbReference>
<dbReference type="InterPro" id="IPR001279">
    <property type="entry name" value="Metallo-B-lactamas"/>
</dbReference>
<protein>
    <submittedName>
        <fullName evidence="6">Beta-lactamase hydrolase-like protein</fullName>
        <ecNumber evidence="6">3.-.-.-</ecNumber>
    </submittedName>
</protein>
<keyword evidence="3 6" id="KW-0378">Hydrolase</keyword>
<dbReference type="SMART" id="SM00849">
    <property type="entry name" value="Lactamase_B"/>
    <property type="match status" value="1"/>
</dbReference>
<dbReference type="Proteomes" id="UP000064893">
    <property type="component" value="Chromosome"/>
</dbReference>
<name>A0A0S2I3Z5_9BACT</name>
<dbReference type="InterPro" id="IPR051453">
    <property type="entry name" value="MBL_Glyoxalase_II"/>
</dbReference>
<keyword evidence="2" id="KW-0479">Metal-binding</keyword>
<keyword evidence="4" id="KW-0862">Zinc</keyword>
<dbReference type="STRING" id="1307839.L21SP5_03496"/>
<dbReference type="GO" id="GO:0016787">
    <property type="term" value="F:hydrolase activity"/>
    <property type="evidence" value="ECO:0007669"/>
    <property type="project" value="UniProtKB-KW"/>
</dbReference>
<dbReference type="PANTHER" id="PTHR46233:SF3">
    <property type="entry name" value="HYDROXYACYLGLUTATHIONE HYDROLASE GLOC"/>
    <property type="match status" value="1"/>
</dbReference>
<evidence type="ECO:0000256" key="3">
    <source>
        <dbReference type="ARBA" id="ARBA00022801"/>
    </source>
</evidence>
<reference evidence="6 7" key="1">
    <citation type="submission" date="2015-11" db="EMBL/GenBank/DDBJ databases">
        <title>Description and complete genome sequence of a novel strain predominating in hypersaline microbial mats and representing a new family of the Bacteriodetes phylum.</title>
        <authorList>
            <person name="Spring S."/>
            <person name="Bunk B."/>
            <person name="Sproer C."/>
            <person name="Klenk H.-P."/>
        </authorList>
    </citation>
    <scope>NUCLEOTIDE SEQUENCE [LARGE SCALE GENOMIC DNA]</scope>
    <source>
        <strain evidence="6 7">L21-Spi-D4</strain>
    </source>
</reference>
<dbReference type="RefSeq" id="WP_057954429.1">
    <property type="nucleotide sequence ID" value="NZ_CP013118.1"/>
</dbReference>
<dbReference type="InterPro" id="IPR036866">
    <property type="entry name" value="RibonucZ/Hydroxyglut_hydro"/>
</dbReference>
<evidence type="ECO:0000256" key="4">
    <source>
        <dbReference type="ARBA" id="ARBA00022833"/>
    </source>
</evidence>
<dbReference type="AlphaFoldDB" id="A0A0S2I3Z5"/>
<evidence type="ECO:0000313" key="6">
    <source>
        <dbReference type="EMBL" id="ALO17107.1"/>
    </source>
</evidence>
<evidence type="ECO:0000256" key="2">
    <source>
        <dbReference type="ARBA" id="ARBA00022723"/>
    </source>
</evidence>
<dbReference type="KEGG" id="blq:L21SP5_03496"/>
<comment type="cofactor">
    <cofactor evidence="1">
        <name>Zn(2+)</name>
        <dbReference type="ChEBI" id="CHEBI:29105"/>
    </cofactor>
</comment>
<dbReference type="EMBL" id="CP013118">
    <property type="protein sequence ID" value="ALO17107.1"/>
    <property type="molecule type" value="Genomic_DNA"/>
</dbReference>
<dbReference type="PATRIC" id="fig|1307839.3.peg.3751"/>
<feature type="domain" description="Metallo-beta-lactamase" evidence="5">
    <location>
        <begin position="12"/>
        <end position="195"/>
    </location>
</feature>
<evidence type="ECO:0000259" key="5">
    <source>
        <dbReference type="SMART" id="SM00849"/>
    </source>
</evidence>
<sequence length="215" mass="24204">MQVRKFTFNPWQENSYVLYDETGECVMVDMGCVSDSDHQELAEFIDDKNLTVKYIINTHLHIDHILGNYKLKETYNVPVLAHENDEFLLENAETYAEQIGFKLQSPPPAIDKYIDEGDEIAVGNFKLQVLHIPGHTPGSLVFYNAEDGMLISGDVLFYESIGRTDLIYGNHAALVKGITSKILGLPETTEVFPGHGPKTTISHEKCSNPFLKHMC</sequence>
<gene>
    <name evidence="6" type="primary">blh</name>
    <name evidence="6" type="ORF">L21SP5_03496</name>
</gene>
<dbReference type="OrthoDB" id="9802248at2"/>